<dbReference type="GO" id="GO:0110051">
    <property type="term" value="P:metabolite repair"/>
    <property type="evidence" value="ECO:0007669"/>
    <property type="project" value="TreeGrafter"/>
</dbReference>
<keyword evidence="6 12" id="KW-0521">NADP</keyword>
<dbReference type="EC" id="4.2.1.136" evidence="12"/>
<comment type="cofactor">
    <cofactor evidence="12">
        <name>Mg(2+)</name>
        <dbReference type="ChEBI" id="CHEBI:18420"/>
    </cofactor>
</comment>
<dbReference type="CDD" id="cd01171">
    <property type="entry name" value="YXKO-related"/>
    <property type="match status" value="1"/>
</dbReference>
<evidence type="ECO:0000256" key="2">
    <source>
        <dbReference type="ARBA" id="ARBA00006001"/>
    </source>
</evidence>
<keyword evidence="16" id="KW-1185">Reference proteome</keyword>
<reference evidence="15" key="1">
    <citation type="submission" date="2020-01" db="EMBL/GenBank/DDBJ databases">
        <authorList>
            <person name="Yang Y."/>
            <person name="Kwon Y.M."/>
        </authorList>
    </citation>
    <scope>NUCLEOTIDE SEQUENCE</scope>
    <source>
        <strain evidence="15">PG104</strain>
    </source>
</reference>
<dbReference type="InterPro" id="IPR029056">
    <property type="entry name" value="Ribokinase-like"/>
</dbReference>
<feature type="binding site" evidence="12">
    <location>
        <position position="317"/>
    </location>
    <ligand>
        <name>(6S)-NADPHX</name>
        <dbReference type="ChEBI" id="CHEBI:64076"/>
    </ligand>
</feature>
<accession>A0A8J8MRI7</accession>
<keyword evidence="4 12" id="KW-0547">Nucleotide-binding</keyword>
<keyword evidence="5 12" id="KW-0067">ATP-binding</keyword>
<evidence type="ECO:0000256" key="4">
    <source>
        <dbReference type="ARBA" id="ARBA00022741"/>
    </source>
</evidence>
<dbReference type="HAMAP" id="MF_01965">
    <property type="entry name" value="NADHX_dehydratase"/>
    <property type="match status" value="1"/>
</dbReference>
<dbReference type="InterPro" id="IPR036652">
    <property type="entry name" value="YjeF_N_dom_sf"/>
</dbReference>
<dbReference type="SUPFAM" id="SSF53613">
    <property type="entry name" value="Ribokinase-like"/>
    <property type="match status" value="1"/>
</dbReference>
<dbReference type="KEGG" id="fap:GR316_01920"/>
<dbReference type="InterPro" id="IPR004443">
    <property type="entry name" value="YjeF_N_dom"/>
</dbReference>
<evidence type="ECO:0000256" key="9">
    <source>
        <dbReference type="ARBA" id="ARBA00025153"/>
    </source>
</evidence>
<dbReference type="Pfam" id="PF01256">
    <property type="entry name" value="Carb_kinase"/>
    <property type="match status" value="1"/>
</dbReference>
<dbReference type="InterPro" id="IPR017953">
    <property type="entry name" value="Carbohydrate_kinase_pred_CS"/>
</dbReference>
<evidence type="ECO:0000256" key="3">
    <source>
        <dbReference type="ARBA" id="ARBA00009524"/>
    </source>
</evidence>
<feature type="binding site" evidence="12">
    <location>
        <position position="270"/>
    </location>
    <ligand>
        <name>(6S)-NADPHX</name>
        <dbReference type="ChEBI" id="CHEBI:64076"/>
    </ligand>
</feature>
<sequence length="443" mass="44906">MHIANTMPTRGAPLPTSAEFGGIGRSPSALGGAIPGMAVVEAVLAHWPDLRHAPPRTLIRPGPQDGALGGEIARQLAALGWAVTVGAPDAPPELVIDVGGGTGGDWPDARRVAVDGPAGLDLDTGRRDGPWVRADLTVALQAARPGHFLADGPEATGALHIVDLCLPVTAALRLCDPNLAAIAKTGGHKFDYGHALVLSGAAGHGGAARMAARAALRIGAGLVTLLPPRDALPEHAARLDAIMLRGVEGAADLSALLEDPRANALCLGPGLGVARAAALLPAALGADRATVLDADALTALAQTDLAGLHPHCVLTPHPGEFRRLFPDLADAPLAKPDAVRQAAARAGCTVLLKGHDTVIADPSGRAVLAHASHDRAAPWLATAGAGDVLSGMIAGLLARGLPPFDAAATAAWLHVEVARDFGPGLIAEDLPDRLPAVFRKLGL</sequence>
<comment type="function">
    <text evidence="12">Catalyzes the dehydration of the S-form of NAD(P)HX at the expense of ADP, which is converted to AMP. Together with NAD(P)HX epimerase, which catalyzes the epimerization of the S- and R-forms, the enzyme allows the repair of both epimers of NAD(P)HX, a damaged form of NAD(P)H that is a result of enzymatic or heat-dependent hydration.</text>
</comment>
<protein>
    <recommendedName>
        <fullName evidence="12">ADP-dependent (S)-NAD(P)H-hydrate dehydratase</fullName>
        <ecNumber evidence="12">4.2.1.136</ecNumber>
    </recommendedName>
    <alternativeName>
        <fullName evidence="12">ADP-dependent NAD(P)HX dehydratase</fullName>
    </alternativeName>
</protein>
<comment type="similarity">
    <text evidence="3">In the C-terminal section; belongs to the NnrD/CARKD family.</text>
</comment>
<comment type="catalytic activity">
    <reaction evidence="10 12">
        <text>(6S)-NADHX + ADP = AMP + phosphate + NADH + H(+)</text>
        <dbReference type="Rhea" id="RHEA:32223"/>
        <dbReference type="ChEBI" id="CHEBI:15378"/>
        <dbReference type="ChEBI" id="CHEBI:43474"/>
        <dbReference type="ChEBI" id="CHEBI:57945"/>
        <dbReference type="ChEBI" id="CHEBI:64074"/>
        <dbReference type="ChEBI" id="CHEBI:456215"/>
        <dbReference type="ChEBI" id="CHEBI:456216"/>
        <dbReference type="EC" id="4.2.1.136"/>
    </reaction>
</comment>
<evidence type="ECO:0000256" key="6">
    <source>
        <dbReference type="ARBA" id="ARBA00022857"/>
    </source>
</evidence>
<dbReference type="GO" id="GO:0005524">
    <property type="term" value="F:ATP binding"/>
    <property type="evidence" value="ECO:0007669"/>
    <property type="project" value="UniProtKB-KW"/>
</dbReference>
<evidence type="ECO:0000256" key="1">
    <source>
        <dbReference type="ARBA" id="ARBA00001958"/>
    </source>
</evidence>
<evidence type="ECO:0000313" key="16">
    <source>
        <dbReference type="Proteomes" id="UP000679284"/>
    </source>
</evidence>
<dbReference type="Proteomes" id="UP000679284">
    <property type="component" value="Chromosome"/>
</dbReference>
<dbReference type="Gene3D" id="3.40.1190.20">
    <property type="match status" value="1"/>
</dbReference>
<feature type="binding site" evidence="12">
    <location>
        <position position="387"/>
    </location>
    <ligand>
        <name>(6S)-NADPHX</name>
        <dbReference type="ChEBI" id="CHEBI:64076"/>
    </ligand>
</feature>
<dbReference type="PANTHER" id="PTHR12592">
    <property type="entry name" value="ATP-DEPENDENT (S)-NAD(P)H-HYDRATE DEHYDRATASE FAMILY MEMBER"/>
    <property type="match status" value="1"/>
</dbReference>
<evidence type="ECO:0000256" key="8">
    <source>
        <dbReference type="ARBA" id="ARBA00023239"/>
    </source>
</evidence>
<comment type="catalytic activity">
    <reaction evidence="11 12">
        <text>(6S)-NADPHX + ADP = AMP + phosphate + NADPH + H(+)</text>
        <dbReference type="Rhea" id="RHEA:32235"/>
        <dbReference type="ChEBI" id="CHEBI:15378"/>
        <dbReference type="ChEBI" id="CHEBI:43474"/>
        <dbReference type="ChEBI" id="CHEBI:57783"/>
        <dbReference type="ChEBI" id="CHEBI:64076"/>
        <dbReference type="ChEBI" id="CHEBI:456215"/>
        <dbReference type="ChEBI" id="CHEBI:456216"/>
        <dbReference type="EC" id="4.2.1.136"/>
    </reaction>
</comment>
<dbReference type="PROSITE" id="PS51385">
    <property type="entry name" value="YJEF_N"/>
    <property type="match status" value="1"/>
</dbReference>
<dbReference type="PROSITE" id="PS51383">
    <property type="entry name" value="YJEF_C_3"/>
    <property type="match status" value="1"/>
</dbReference>
<dbReference type="GO" id="GO:0046496">
    <property type="term" value="P:nicotinamide nucleotide metabolic process"/>
    <property type="evidence" value="ECO:0007669"/>
    <property type="project" value="UniProtKB-UniRule"/>
</dbReference>
<feature type="binding site" evidence="12">
    <location>
        <position position="207"/>
    </location>
    <ligand>
        <name>(6S)-NADPHX</name>
        <dbReference type="ChEBI" id="CHEBI:64076"/>
    </ligand>
</feature>
<organism evidence="15 16">
    <name type="scientific">Falsirhodobacter algicola</name>
    <dbReference type="NCBI Taxonomy" id="2692330"/>
    <lineage>
        <taxon>Bacteria</taxon>
        <taxon>Pseudomonadati</taxon>
        <taxon>Pseudomonadota</taxon>
        <taxon>Alphaproteobacteria</taxon>
        <taxon>Rhodobacterales</taxon>
        <taxon>Paracoccaceae</taxon>
        <taxon>Falsirhodobacter</taxon>
    </lineage>
</organism>
<dbReference type="GO" id="GO:0052856">
    <property type="term" value="F:NAD(P)HX epimerase activity"/>
    <property type="evidence" value="ECO:0007669"/>
    <property type="project" value="TreeGrafter"/>
</dbReference>
<evidence type="ECO:0000256" key="11">
    <source>
        <dbReference type="ARBA" id="ARBA00049209"/>
    </source>
</evidence>
<evidence type="ECO:0000256" key="12">
    <source>
        <dbReference type="HAMAP-Rule" id="MF_01965"/>
    </source>
</evidence>
<proteinExistence type="inferred from homology"/>
<dbReference type="EMBL" id="CP047289">
    <property type="protein sequence ID" value="QUS35137.1"/>
    <property type="molecule type" value="Genomic_DNA"/>
</dbReference>
<gene>
    <name evidence="12" type="primary">nnrD</name>
    <name evidence="15" type="ORF">GR316_01920</name>
</gene>
<keyword evidence="8 12" id="KW-0456">Lyase</keyword>
<comment type="function">
    <text evidence="9">Bifunctional enzyme that catalyzes the epimerization of the S- and R-forms of NAD(P)HX and the dehydration of the S-form of NAD(P)HX at the expense of ADP, which is converted to AMP. This allows the repair of both epimers of NAD(P)HX, a damaged form of NAD(P)H that is a result of enzymatic or heat-dependent hydration.</text>
</comment>
<evidence type="ECO:0000313" key="15">
    <source>
        <dbReference type="EMBL" id="QUS35137.1"/>
    </source>
</evidence>
<dbReference type="Gene3D" id="3.40.50.10260">
    <property type="entry name" value="YjeF N-terminal domain"/>
    <property type="match status" value="1"/>
</dbReference>
<evidence type="ECO:0000259" key="14">
    <source>
        <dbReference type="PROSITE" id="PS51385"/>
    </source>
</evidence>
<feature type="domain" description="YjeF C-terminal" evidence="13">
    <location>
        <begin position="169"/>
        <end position="441"/>
    </location>
</feature>
<dbReference type="PANTHER" id="PTHR12592:SF0">
    <property type="entry name" value="ATP-DEPENDENT (S)-NAD(P)H-HYDRATE DEHYDRATASE"/>
    <property type="match status" value="1"/>
</dbReference>
<feature type="binding site" evidence="12">
    <location>
        <begin position="353"/>
        <end position="357"/>
    </location>
    <ligand>
        <name>AMP</name>
        <dbReference type="ChEBI" id="CHEBI:456215"/>
    </ligand>
</feature>
<dbReference type="SUPFAM" id="SSF64153">
    <property type="entry name" value="YjeF N-terminal domain-like"/>
    <property type="match status" value="1"/>
</dbReference>
<dbReference type="PROSITE" id="PS01050">
    <property type="entry name" value="YJEF_C_2"/>
    <property type="match status" value="1"/>
</dbReference>
<dbReference type="NCBIfam" id="TIGR00196">
    <property type="entry name" value="yjeF_cterm"/>
    <property type="match status" value="1"/>
</dbReference>
<dbReference type="InterPro" id="IPR000631">
    <property type="entry name" value="CARKD"/>
</dbReference>
<dbReference type="GO" id="GO:0052855">
    <property type="term" value="F:ADP-dependent NAD(P)H-hydrate dehydratase activity"/>
    <property type="evidence" value="ECO:0007669"/>
    <property type="project" value="UniProtKB-UniRule"/>
</dbReference>
<evidence type="ECO:0000256" key="5">
    <source>
        <dbReference type="ARBA" id="ARBA00022840"/>
    </source>
</evidence>
<comment type="similarity">
    <text evidence="12">Belongs to the NnrD/CARKD family.</text>
</comment>
<feature type="binding site" evidence="12">
    <location>
        <position position="386"/>
    </location>
    <ligand>
        <name>AMP</name>
        <dbReference type="ChEBI" id="CHEBI:456215"/>
    </ligand>
</feature>
<evidence type="ECO:0000256" key="7">
    <source>
        <dbReference type="ARBA" id="ARBA00023027"/>
    </source>
</evidence>
<comment type="cofactor">
    <cofactor evidence="1">
        <name>K(+)</name>
        <dbReference type="ChEBI" id="CHEBI:29103"/>
    </cofactor>
</comment>
<feature type="domain" description="YjeF N-terminal" evidence="14">
    <location>
        <begin position="108"/>
        <end position="172"/>
    </location>
</feature>
<keyword evidence="7 12" id="KW-0520">NAD</keyword>
<evidence type="ECO:0000256" key="10">
    <source>
        <dbReference type="ARBA" id="ARBA00048238"/>
    </source>
</evidence>
<comment type="similarity">
    <text evidence="2">In the N-terminal section; belongs to the NnrE/AIBP family.</text>
</comment>
<comment type="subunit">
    <text evidence="12">Homotetramer.</text>
</comment>
<name>A0A8J8MRI7_9RHOB</name>
<dbReference type="AlphaFoldDB" id="A0A8J8MRI7"/>
<evidence type="ECO:0000259" key="13">
    <source>
        <dbReference type="PROSITE" id="PS51383"/>
    </source>
</evidence>